<dbReference type="KEGG" id="psul:AU252_13310"/>
<name>A0A0U3P9G6_9MICC</name>
<evidence type="ECO:0000313" key="2">
    <source>
        <dbReference type="Proteomes" id="UP000065151"/>
    </source>
</evidence>
<dbReference type="EMBL" id="CP013747">
    <property type="protein sequence ID" value="ALV42016.1"/>
    <property type="molecule type" value="Genomic_DNA"/>
</dbReference>
<dbReference type="AlphaFoldDB" id="A0A0U3P9G6"/>
<dbReference type="Proteomes" id="UP000065151">
    <property type="component" value="Chromosome"/>
</dbReference>
<organism evidence="1">
    <name type="scientific">Pseudarthrobacter sulfonivorans</name>
    <dbReference type="NCBI Taxonomy" id="121292"/>
    <lineage>
        <taxon>Bacteria</taxon>
        <taxon>Bacillati</taxon>
        <taxon>Actinomycetota</taxon>
        <taxon>Actinomycetes</taxon>
        <taxon>Micrococcales</taxon>
        <taxon>Micrococcaceae</taxon>
        <taxon>Pseudarthrobacter</taxon>
    </lineage>
</organism>
<gene>
    <name evidence="1" type="ORF">AU252_13310</name>
</gene>
<sequence>MSAWRRKIVPGLAAVAAFLLVAASVAGIDEMANAKIPGLATGTVQTTTMNTEPGLEHVLLAGLNHGTLPGGFPNDEPRDEKYDENYLETLHFQPRPPA</sequence>
<accession>A0A0U3P9G6</accession>
<evidence type="ECO:0000313" key="1">
    <source>
        <dbReference type="EMBL" id="ALV42016.1"/>
    </source>
</evidence>
<proteinExistence type="predicted"/>
<reference evidence="1 2" key="1">
    <citation type="submission" date="2015-12" db="EMBL/GenBank/DDBJ databases">
        <authorList>
            <person name="Shamseldin A."/>
            <person name="Moawad H."/>
            <person name="Abd El-Rahim W.M."/>
            <person name="Sadowsky M.J."/>
        </authorList>
    </citation>
    <scope>NUCLEOTIDE SEQUENCE [LARGE SCALE GENOMIC DNA]</scope>
    <source>
        <strain evidence="1 2">Ar51</strain>
    </source>
</reference>
<dbReference type="STRING" id="121292.AU252_13310"/>
<protein>
    <submittedName>
        <fullName evidence="1">Uncharacterized protein</fullName>
    </submittedName>
</protein>
<dbReference type="RefSeq" id="WP_058931140.1">
    <property type="nucleotide sequence ID" value="NZ_CP013747.1"/>
</dbReference>